<protein>
    <recommendedName>
        <fullName evidence="1">GIY-YIG domain-containing protein</fullName>
    </recommendedName>
</protein>
<reference evidence="2 3" key="1">
    <citation type="submission" date="2016-12" db="EMBL/GenBank/DDBJ databases">
        <authorList>
            <person name="Song W.-J."/>
            <person name="Kurnit D.M."/>
        </authorList>
    </citation>
    <scope>NUCLEOTIDE SEQUENCE [LARGE SCALE GENOMIC DNA]</scope>
    <source>
        <strain evidence="2 3">DSM 30827</strain>
    </source>
</reference>
<dbReference type="InterPro" id="IPR000305">
    <property type="entry name" value="GIY-YIG_endonuc"/>
</dbReference>
<dbReference type="Gene3D" id="3.40.50.300">
    <property type="entry name" value="P-loop containing nucleotide triphosphate hydrolases"/>
    <property type="match status" value="1"/>
</dbReference>
<dbReference type="InterPro" id="IPR003593">
    <property type="entry name" value="AAA+_ATPase"/>
</dbReference>
<dbReference type="Pfam" id="PF09848">
    <property type="entry name" value="SLFN-g3_helicase"/>
    <property type="match status" value="1"/>
</dbReference>
<dbReference type="EMBL" id="CP019688">
    <property type="protein sequence ID" value="AQQ16345.1"/>
    <property type="molecule type" value="Genomic_DNA"/>
</dbReference>
<proteinExistence type="predicted"/>
<dbReference type="InterPro" id="IPR027417">
    <property type="entry name" value="P-loop_NTPase"/>
</dbReference>
<dbReference type="KEGG" id="cgv:CGLAU_12085"/>
<feature type="domain" description="GIY-YIG" evidence="1">
    <location>
        <begin position="43"/>
        <end position="136"/>
    </location>
</feature>
<keyword evidence="3" id="KW-1185">Reference proteome</keyword>
<dbReference type="Proteomes" id="UP000217209">
    <property type="component" value="Chromosome"/>
</dbReference>
<sequence length="625" mass="71851">MNKFPAPFIERVPYNGDFETALATAHGERDESDRDDWVRHQLRFPTVYVIRSRRKVKYGSRYTVYVGETNDIKKRTRQHLYQDPRGRDDWKELAKNPDVEMYVIGHPYFNKSLTLDLENRFLHYLEACQSVEHHNNRRTNEQREYFTLDHLDPIFEMVWDELRGMEPELFDDREAIKTSAIFKASPFHKLSEEQLDAQNRIFEAVNAALEARSEHGTESENKLIIVSGEAGSGKSVLISSVFNGLVSGVRDEDERFRKLAAGPDGERAPVDAYLISGHKNEGGQYAVYEEIIRKLGIPAPEGEDKKRNRVYKPTSFINSFSPDNPADVVLIDEAHLLLTQKSLGYFYDKPQIEAILERAKVVIAVYDAKQVLETPQHWETPLEEHFQHRLAEPPIRLGSQLRLNAGDATVEWIRNLVDPGIITEIPVDPEGYDLRIFENPADLEKAIRRKDSQVENSLARVIATFDWKYSSQHKNAEEDDGLWYVDVHHPTKQIRMPWNLQLSRGNQERRIAYRRAWSETPETINEVGSTYTIQGFDLNYSGVILGPSITYRDGRIVIDPSKSAHGKAVQRRQMADGSKVSFGEQLIKNELNVLLTRGTKGMYIYAQDEELRNALLDAQRSASEH</sequence>
<organism evidence="2 3">
    <name type="scientific">Corynebacterium glaucum</name>
    <dbReference type="NCBI Taxonomy" id="187491"/>
    <lineage>
        <taxon>Bacteria</taxon>
        <taxon>Bacillati</taxon>
        <taxon>Actinomycetota</taxon>
        <taxon>Actinomycetes</taxon>
        <taxon>Mycobacteriales</taxon>
        <taxon>Corynebacteriaceae</taxon>
        <taxon>Corynebacterium</taxon>
    </lineage>
</organism>
<dbReference type="InterPro" id="IPR018647">
    <property type="entry name" value="SLFN_3-like_DNA/RNA_helicase"/>
</dbReference>
<dbReference type="SMART" id="SM00382">
    <property type="entry name" value="AAA"/>
    <property type="match status" value="1"/>
</dbReference>
<dbReference type="SUPFAM" id="SSF52540">
    <property type="entry name" value="P-loop containing nucleoside triphosphate hydrolases"/>
    <property type="match status" value="1"/>
</dbReference>
<evidence type="ECO:0000259" key="1">
    <source>
        <dbReference type="PROSITE" id="PS50164"/>
    </source>
</evidence>
<name>A0A1Q2HZQ3_9CORY</name>
<dbReference type="OrthoDB" id="3193269at2"/>
<dbReference type="AlphaFoldDB" id="A0A1Q2HZQ3"/>
<gene>
    <name evidence="2" type="ORF">CGLAU_12085</name>
</gene>
<dbReference type="PROSITE" id="PS50164">
    <property type="entry name" value="GIY_YIG"/>
    <property type="match status" value="1"/>
</dbReference>
<evidence type="ECO:0000313" key="2">
    <source>
        <dbReference type="EMBL" id="AQQ16345.1"/>
    </source>
</evidence>
<dbReference type="RefSeq" id="WP_095660908.1">
    <property type="nucleotide sequence ID" value="NZ_CP019688.1"/>
</dbReference>
<accession>A0A1Q2HZQ3</accession>
<dbReference type="CDD" id="cd10439">
    <property type="entry name" value="GIY-YIG_COG3410"/>
    <property type="match status" value="1"/>
</dbReference>
<dbReference type="Pfam" id="PF01541">
    <property type="entry name" value="GIY-YIG"/>
    <property type="match status" value="1"/>
</dbReference>
<evidence type="ECO:0000313" key="3">
    <source>
        <dbReference type="Proteomes" id="UP000217209"/>
    </source>
</evidence>